<dbReference type="InterPro" id="IPR036259">
    <property type="entry name" value="MFS_trans_sf"/>
</dbReference>
<reference evidence="11 12" key="1">
    <citation type="submission" date="2024-09" db="EMBL/GenBank/DDBJ databases">
        <authorList>
            <person name="Lee S.D."/>
        </authorList>
    </citation>
    <scope>NUCLEOTIDE SEQUENCE [LARGE SCALE GENOMIC DNA]</scope>
    <source>
        <strain evidence="11 12">N1-5</strain>
    </source>
</reference>
<feature type="region of interest" description="Disordered" evidence="8">
    <location>
        <begin position="221"/>
        <end position="245"/>
    </location>
</feature>
<dbReference type="PANTHER" id="PTHR42718">
    <property type="entry name" value="MAJOR FACILITATOR SUPERFAMILY MULTIDRUG TRANSPORTER MFSC"/>
    <property type="match status" value="1"/>
</dbReference>
<feature type="transmembrane region" description="Helical" evidence="9">
    <location>
        <begin position="349"/>
        <end position="370"/>
    </location>
</feature>
<feature type="transmembrane region" description="Helical" evidence="9">
    <location>
        <begin position="474"/>
        <end position="493"/>
    </location>
</feature>
<feature type="transmembrane region" description="Helical" evidence="9">
    <location>
        <begin position="196"/>
        <end position="216"/>
    </location>
</feature>
<feature type="transmembrane region" description="Helical" evidence="9">
    <location>
        <begin position="382"/>
        <end position="401"/>
    </location>
</feature>
<feature type="transmembrane region" description="Helical" evidence="9">
    <location>
        <begin position="77"/>
        <end position="96"/>
    </location>
</feature>
<dbReference type="InterPro" id="IPR020846">
    <property type="entry name" value="MFS_dom"/>
</dbReference>
<organism evidence="11 12">
    <name type="scientific">Streptacidiphilus cavernicola</name>
    <dbReference type="NCBI Taxonomy" id="3342716"/>
    <lineage>
        <taxon>Bacteria</taxon>
        <taxon>Bacillati</taxon>
        <taxon>Actinomycetota</taxon>
        <taxon>Actinomycetes</taxon>
        <taxon>Kitasatosporales</taxon>
        <taxon>Streptomycetaceae</taxon>
        <taxon>Streptacidiphilus</taxon>
    </lineage>
</organism>
<dbReference type="SUPFAM" id="SSF103473">
    <property type="entry name" value="MFS general substrate transporter"/>
    <property type="match status" value="1"/>
</dbReference>
<keyword evidence="12" id="KW-1185">Reference proteome</keyword>
<evidence type="ECO:0000256" key="6">
    <source>
        <dbReference type="ARBA" id="ARBA00023136"/>
    </source>
</evidence>
<keyword evidence="3" id="KW-1003">Cell membrane</keyword>
<gene>
    <name evidence="11" type="ORF">ACEZDJ_05860</name>
</gene>
<dbReference type="Pfam" id="PF07690">
    <property type="entry name" value="MFS_1"/>
    <property type="match status" value="1"/>
</dbReference>
<keyword evidence="6 9" id="KW-0472">Membrane</keyword>
<dbReference type="PANTHER" id="PTHR42718:SF46">
    <property type="entry name" value="BLR6921 PROTEIN"/>
    <property type="match status" value="1"/>
</dbReference>
<dbReference type="RefSeq" id="WP_084714111.1">
    <property type="nucleotide sequence ID" value="NZ_JBHEZZ010000002.1"/>
</dbReference>
<feature type="region of interest" description="Disordered" evidence="8">
    <location>
        <begin position="496"/>
        <end position="516"/>
    </location>
</feature>
<evidence type="ECO:0000256" key="1">
    <source>
        <dbReference type="ARBA" id="ARBA00004651"/>
    </source>
</evidence>
<feature type="transmembrane region" description="Helical" evidence="9">
    <location>
        <begin position="108"/>
        <end position="134"/>
    </location>
</feature>
<evidence type="ECO:0000256" key="8">
    <source>
        <dbReference type="SAM" id="MobiDB-lite"/>
    </source>
</evidence>
<name>A0ABV6UH80_9ACTN</name>
<keyword evidence="5 9" id="KW-1133">Transmembrane helix</keyword>
<comment type="subcellular location">
    <subcellularLocation>
        <location evidence="1">Cell membrane</location>
        <topology evidence="1">Multi-pass membrane protein</topology>
    </subcellularLocation>
</comment>
<feature type="transmembrane region" description="Helical" evidence="9">
    <location>
        <begin position="252"/>
        <end position="270"/>
    </location>
</feature>
<dbReference type="Gene3D" id="1.20.1250.20">
    <property type="entry name" value="MFS general substrate transporter like domains"/>
    <property type="match status" value="1"/>
</dbReference>
<dbReference type="Proteomes" id="UP001592528">
    <property type="component" value="Unassembled WGS sequence"/>
</dbReference>
<sequence>MTSGSHLSPLPPGPIPRGWDLLTQERPRPDRLRNRPWAWRLAVATVCFGAFMGQLDASIVTLTYQSLGHQFHAGPAAVEWVSLAYLLALVALLVPAGRFSDAHGRKLMYLYGFAVFTAASAACGLAPGLAALVAFRVVQALGAALMQANSVALVTTSAPPGRMRSALGMQAAGQAVGLALGPTVGGALVATIGWRWVFLVNVPVGVFALLAGHFLLPRTRQRSGGAGGPDDPGNPGRTSHPNRTGGSGVDGYSVLLLAAASTAALLALSVGSGLGLPLWTAAVLFAAAVWSGRAFVQRQSGLAAPLLDLRLLRPGGIAPGLFSGLCGYLVLFGPLVLVPVELGRRGDSALFAGLVLTALPLGFALAATLSERLLPSSWDDRVRSAVGISGCVAALALMAVLPATAAVLPLPLGLLGLSLGVFTPANNTLVMRAIPQSAAGTGGGMVNMGRSVGTALGVAAVTLTLHLVPGPDGTRAAVLVLLGFALLALASCVRPRRGRGRGPGPAPVPGARSGPT</sequence>
<comment type="caution">
    <text evidence="11">The sequence shown here is derived from an EMBL/GenBank/DDBJ whole genome shotgun (WGS) entry which is preliminary data.</text>
</comment>
<feature type="transmembrane region" description="Helical" evidence="9">
    <location>
        <begin position="407"/>
        <end position="430"/>
    </location>
</feature>
<dbReference type="CDD" id="cd17321">
    <property type="entry name" value="MFS_MMR_MDR_like"/>
    <property type="match status" value="1"/>
</dbReference>
<feature type="region of interest" description="Disordered" evidence="8">
    <location>
        <begin position="1"/>
        <end position="21"/>
    </location>
</feature>
<evidence type="ECO:0000259" key="10">
    <source>
        <dbReference type="PROSITE" id="PS50850"/>
    </source>
</evidence>
<dbReference type="PROSITE" id="PS50850">
    <property type="entry name" value="MFS"/>
    <property type="match status" value="1"/>
</dbReference>
<proteinExistence type="predicted"/>
<evidence type="ECO:0000313" key="11">
    <source>
        <dbReference type="EMBL" id="MFC1400805.1"/>
    </source>
</evidence>
<feature type="transmembrane region" description="Helical" evidence="9">
    <location>
        <begin position="451"/>
        <end position="468"/>
    </location>
</feature>
<dbReference type="InterPro" id="IPR011701">
    <property type="entry name" value="MFS"/>
</dbReference>
<feature type="transmembrane region" description="Helical" evidence="9">
    <location>
        <begin position="276"/>
        <end position="296"/>
    </location>
</feature>
<dbReference type="EMBL" id="JBHEZZ010000002">
    <property type="protein sequence ID" value="MFC1400805.1"/>
    <property type="molecule type" value="Genomic_DNA"/>
</dbReference>
<evidence type="ECO:0000256" key="5">
    <source>
        <dbReference type="ARBA" id="ARBA00022989"/>
    </source>
</evidence>
<evidence type="ECO:0000256" key="7">
    <source>
        <dbReference type="ARBA" id="ARBA00023251"/>
    </source>
</evidence>
<evidence type="ECO:0000256" key="9">
    <source>
        <dbReference type="SAM" id="Phobius"/>
    </source>
</evidence>
<protein>
    <submittedName>
        <fullName evidence="11">MFS transporter</fullName>
    </submittedName>
</protein>
<keyword evidence="2" id="KW-0813">Transport</keyword>
<feature type="transmembrane region" description="Helical" evidence="9">
    <location>
        <begin position="317"/>
        <end position="337"/>
    </location>
</feature>
<evidence type="ECO:0000256" key="4">
    <source>
        <dbReference type="ARBA" id="ARBA00022692"/>
    </source>
</evidence>
<keyword evidence="4 9" id="KW-0812">Transmembrane</keyword>
<evidence type="ECO:0000256" key="3">
    <source>
        <dbReference type="ARBA" id="ARBA00022475"/>
    </source>
</evidence>
<feature type="transmembrane region" description="Helical" evidence="9">
    <location>
        <begin position="37"/>
        <end position="57"/>
    </location>
</feature>
<evidence type="ECO:0000313" key="12">
    <source>
        <dbReference type="Proteomes" id="UP001592528"/>
    </source>
</evidence>
<keyword evidence="7" id="KW-0046">Antibiotic resistance</keyword>
<feature type="domain" description="Major facilitator superfamily (MFS) profile" evidence="10">
    <location>
        <begin position="42"/>
        <end position="500"/>
    </location>
</feature>
<evidence type="ECO:0000256" key="2">
    <source>
        <dbReference type="ARBA" id="ARBA00022448"/>
    </source>
</evidence>
<accession>A0ABV6UH80</accession>